<gene>
    <name evidence="1" type="ORF">OXD698_LOCUS44675</name>
</gene>
<evidence type="ECO:0000313" key="2">
    <source>
        <dbReference type="Proteomes" id="UP000663844"/>
    </source>
</evidence>
<organism evidence="1 2">
    <name type="scientific">Adineta steineri</name>
    <dbReference type="NCBI Taxonomy" id="433720"/>
    <lineage>
        <taxon>Eukaryota</taxon>
        <taxon>Metazoa</taxon>
        <taxon>Spiralia</taxon>
        <taxon>Gnathifera</taxon>
        <taxon>Rotifera</taxon>
        <taxon>Eurotatoria</taxon>
        <taxon>Bdelloidea</taxon>
        <taxon>Adinetida</taxon>
        <taxon>Adinetidae</taxon>
        <taxon>Adineta</taxon>
    </lineage>
</organism>
<accession>A0A820GDH9</accession>
<evidence type="ECO:0000313" key="1">
    <source>
        <dbReference type="EMBL" id="CAF4274019.1"/>
    </source>
</evidence>
<comment type="caution">
    <text evidence="1">The sequence shown here is derived from an EMBL/GenBank/DDBJ whole genome shotgun (WGS) entry which is preliminary data.</text>
</comment>
<dbReference type="AlphaFoldDB" id="A0A820GDH9"/>
<name>A0A820GDH9_9BILA</name>
<protein>
    <submittedName>
        <fullName evidence="1">Uncharacterized protein</fullName>
    </submittedName>
</protein>
<sequence length="45" mass="5213">KRQLANLDRFIEETQLFDKINLTEEHINLITAIIDNAQLENTVSS</sequence>
<dbReference type="EMBL" id="CAJOAZ010013952">
    <property type="protein sequence ID" value="CAF4274019.1"/>
    <property type="molecule type" value="Genomic_DNA"/>
</dbReference>
<feature type="non-terminal residue" evidence="1">
    <location>
        <position position="1"/>
    </location>
</feature>
<reference evidence="1" key="1">
    <citation type="submission" date="2021-02" db="EMBL/GenBank/DDBJ databases">
        <authorList>
            <person name="Nowell W R."/>
        </authorList>
    </citation>
    <scope>NUCLEOTIDE SEQUENCE</scope>
</reference>
<dbReference type="Proteomes" id="UP000663844">
    <property type="component" value="Unassembled WGS sequence"/>
</dbReference>
<proteinExistence type="predicted"/>